<dbReference type="Pfam" id="PF18915">
    <property type="entry name" value="DUF5667"/>
    <property type="match status" value="1"/>
</dbReference>
<sequence length="277" mass="30454">MKKISILVVALMLMGTLFSTTALAVSMPVDPLQQSIIEVVPATGDTETEADAGILPDSPFYFLKRFIEQVQLTFTFEDEAKAQRLMEFAQRRLAELEALPEEKQAQYAESLVDAFLTFIEKADDLLGEQEQQEDPKDTNDPQEETELEEADDVNVDVDDVDGVEEGDDSADPKDEDGQKGSEKAAGEKNSLTVLREVLNKVPDQAKPGIQRAIDVKEAKAAGERPGPNPNAPGQQKRVQEQEPSAPDNDTEKLQGDVETQEAPPKPGNPNPRGQRNR</sequence>
<organism evidence="4 5">
    <name type="scientific">Dethiobacter alkaliphilus AHT 1</name>
    <dbReference type="NCBI Taxonomy" id="555088"/>
    <lineage>
        <taxon>Bacteria</taxon>
        <taxon>Bacillati</taxon>
        <taxon>Bacillota</taxon>
        <taxon>Dethiobacteria</taxon>
        <taxon>Dethiobacterales</taxon>
        <taxon>Dethiobacteraceae</taxon>
        <taxon>Dethiobacter</taxon>
    </lineage>
</organism>
<gene>
    <name evidence="4" type="ORF">DealDRAFT_1659</name>
</gene>
<reference evidence="4 5" key="1">
    <citation type="submission" date="2009-02" db="EMBL/GenBank/DDBJ databases">
        <title>Sequencing of the draft genome and assembly of Dethiobacter alkaliphilus AHT 1.</title>
        <authorList>
            <consortium name="US DOE Joint Genome Institute (JGI-PGF)"/>
            <person name="Lucas S."/>
            <person name="Copeland A."/>
            <person name="Lapidus A."/>
            <person name="Glavina del Rio T."/>
            <person name="Dalin E."/>
            <person name="Tice H."/>
            <person name="Bruce D."/>
            <person name="Goodwin L."/>
            <person name="Pitluck S."/>
            <person name="Larimer F."/>
            <person name="Land M.L."/>
            <person name="Hauser L."/>
            <person name="Muyzer G."/>
        </authorList>
    </citation>
    <scope>NUCLEOTIDE SEQUENCE [LARGE SCALE GENOMIC DNA]</scope>
    <source>
        <strain evidence="4 5">AHT 1</strain>
    </source>
</reference>
<dbReference type="RefSeq" id="WP_008516544.1">
    <property type="nucleotide sequence ID" value="NZ_ACJM01000007.1"/>
</dbReference>
<proteinExistence type="predicted"/>
<evidence type="ECO:0000313" key="4">
    <source>
        <dbReference type="EMBL" id="EEG77536.1"/>
    </source>
</evidence>
<dbReference type="InterPro" id="IPR043725">
    <property type="entry name" value="DUF5667"/>
</dbReference>
<feature type="compositionally biased region" description="Basic and acidic residues" evidence="1">
    <location>
        <begin position="170"/>
        <end position="186"/>
    </location>
</feature>
<dbReference type="eggNOG" id="ENOG5033CFB">
    <property type="taxonomic scope" value="Bacteria"/>
</dbReference>
<accession>C0GGU5</accession>
<evidence type="ECO:0000313" key="5">
    <source>
        <dbReference type="Proteomes" id="UP000006443"/>
    </source>
</evidence>
<dbReference type="STRING" id="555088.DealDRAFT_1659"/>
<feature type="compositionally biased region" description="Basic and acidic residues" evidence="1">
    <location>
        <begin position="213"/>
        <end position="222"/>
    </location>
</feature>
<keyword evidence="5" id="KW-1185">Reference proteome</keyword>
<dbReference type="EMBL" id="ACJM01000007">
    <property type="protein sequence ID" value="EEG77536.1"/>
    <property type="molecule type" value="Genomic_DNA"/>
</dbReference>
<protein>
    <recommendedName>
        <fullName evidence="3">DUF5667 domain-containing protein</fullName>
    </recommendedName>
</protein>
<feature type="region of interest" description="Disordered" evidence="1">
    <location>
        <begin position="127"/>
        <end position="277"/>
    </location>
</feature>
<dbReference type="Proteomes" id="UP000006443">
    <property type="component" value="Unassembled WGS sequence"/>
</dbReference>
<dbReference type="OrthoDB" id="1797494at2"/>
<feature type="domain" description="DUF5667" evidence="3">
    <location>
        <begin position="53"/>
        <end position="142"/>
    </location>
</feature>
<keyword evidence="2" id="KW-0732">Signal</keyword>
<feature type="compositionally biased region" description="Acidic residues" evidence="1">
    <location>
        <begin position="140"/>
        <end position="169"/>
    </location>
</feature>
<evidence type="ECO:0000259" key="3">
    <source>
        <dbReference type="Pfam" id="PF18915"/>
    </source>
</evidence>
<name>C0GGU5_DETAL</name>
<dbReference type="AlphaFoldDB" id="C0GGU5"/>
<feature type="chain" id="PRO_5002897068" description="DUF5667 domain-containing protein" evidence="2">
    <location>
        <begin position="25"/>
        <end position="277"/>
    </location>
</feature>
<comment type="caution">
    <text evidence="4">The sequence shown here is derived from an EMBL/GenBank/DDBJ whole genome shotgun (WGS) entry which is preliminary data.</text>
</comment>
<evidence type="ECO:0000256" key="2">
    <source>
        <dbReference type="SAM" id="SignalP"/>
    </source>
</evidence>
<feature type="signal peptide" evidence="2">
    <location>
        <begin position="1"/>
        <end position="24"/>
    </location>
</feature>
<evidence type="ECO:0000256" key="1">
    <source>
        <dbReference type="SAM" id="MobiDB-lite"/>
    </source>
</evidence>